<feature type="domain" description="Helicase ATP-binding" evidence="8">
    <location>
        <begin position="140"/>
        <end position="299"/>
    </location>
</feature>
<dbReference type="AlphaFoldDB" id="A0A1F5QCM7"/>
<evidence type="ECO:0000256" key="6">
    <source>
        <dbReference type="ARBA" id="ARBA00023125"/>
    </source>
</evidence>
<evidence type="ECO:0000313" key="10">
    <source>
        <dbReference type="EMBL" id="OGE99906.1"/>
    </source>
</evidence>
<keyword evidence="2" id="KW-0227">DNA damage</keyword>
<organism evidence="10 11">
    <name type="scientific">Candidatus Doudnabacteria bacterium RIFCSPLOWO2_02_FULL_48_13</name>
    <dbReference type="NCBI Taxonomy" id="1817845"/>
    <lineage>
        <taxon>Bacteria</taxon>
        <taxon>Candidatus Doudnaibacteriota</taxon>
    </lineage>
</organism>
<dbReference type="PROSITE" id="PS51192">
    <property type="entry name" value="HELICASE_ATP_BIND_1"/>
    <property type="match status" value="1"/>
</dbReference>
<dbReference type="InterPro" id="IPR027417">
    <property type="entry name" value="P-loop_NTPase"/>
</dbReference>
<accession>A0A1F5QCM7</accession>
<dbReference type="PANTHER" id="PTHR47964:SF1">
    <property type="entry name" value="ATP-DEPENDENT DNA HELICASE HOMOLOG RECG, CHLOROPLASTIC"/>
    <property type="match status" value="1"/>
</dbReference>
<reference evidence="10 11" key="1">
    <citation type="journal article" date="2016" name="Nat. Commun.">
        <title>Thousands of microbial genomes shed light on interconnected biogeochemical processes in an aquifer system.</title>
        <authorList>
            <person name="Anantharaman K."/>
            <person name="Brown C.T."/>
            <person name="Hug L.A."/>
            <person name="Sharon I."/>
            <person name="Castelle C.J."/>
            <person name="Probst A.J."/>
            <person name="Thomas B.C."/>
            <person name="Singh A."/>
            <person name="Wilkins M.J."/>
            <person name="Karaoz U."/>
            <person name="Brodie E.L."/>
            <person name="Williams K.H."/>
            <person name="Hubbard S.S."/>
            <person name="Banfield J.F."/>
        </authorList>
    </citation>
    <scope>NUCLEOTIDE SEQUENCE [LARGE SCALE GENOMIC DNA]</scope>
</reference>
<evidence type="ECO:0000256" key="3">
    <source>
        <dbReference type="ARBA" id="ARBA00022801"/>
    </source>
</evidence>
<dbReference type="InterPro" id="IPR011545">
    <property type="entry name" value="DEAD/DEAH_box_helicase_dom"/>
</dbReference>
<dbReference type="GO" id="GO:0003677">
    <property type="term" value="F:DNA binding"/>
    <property type="evidence" value="ECO:0007669"/>
    <property type="project" value="UniProtKB-KW"/>
</dbReference>
<keyword evidence="6" id="KW-0238">DNA-binding</keyword>
<evidence type="ECO:0000256" key="1">
    <source>
        <dbReference type="ARBA" id="ARBA00022741"/>
    </source>
</evidence>
<evidence type="ECO:0000256" key="5">
    <source>
        <dbReference type="ARBA" id="ARBA00022840"/>
    </source>
</evidence>
<evidence type="ECO:0000256" key="2">
    <source>
        <dbReference type="ARBA" id="ARBA00022763"/>
    </source>
</evidence>
<protein>
    <recommendedName>
        <fullName evidence="12">DNA helicase</fullName>
    </recommendedName>
</protein>
<keyword evidence="3" id="KW-0378">Hydrolase</keyword>
<dbReference type="Pfam" id="PF19833">
    <property type="entry name" value="RecG_dom3_C"/>
    <property type="match status" value="1"/>
</dbReference>
<dbReference type="Gene3D" id="3.40.50.300">
    <property type="entry name" value="P-loop containing nucleotide triphosphate hydrolases"/>
    <property type="match status" value="2"/>
</dbReference>
<dbReference type="SUPFAM" id="SSF52540">
    <property type="entry name" value="P-loop containing nucleoside triphosphate hydrolases"/>
    <property type="match status" value="2"/>
</dbReference>
<dbReference type="SMART" id="SM00487">
    <property type="entry name" value="DEXDc"/>
    <property type="match status" value="1"/>
</dbReference>
<evidence type="ECO:0000256" key="4">
    <source>
        <dbReference type="ARBA" id="ARBA00022806"/>
    </source>
</evidence>
<dbReference type="Pfam" id="PF00270">
    <property type="entry name" value="DEAD"/>
    <property type="match status" value="1"/>
</dbReference>
<evidence type="ECO:0000256" key="7">
    <source>
        <dbReference type="ARBA" id="ARBA00023204"/>
    </source>
</evidence>
<dbReference type="GO" id="GO:0006281">
    <property type="term" value="P:DNA repair"/>
    <property type="evidence" value="ECO:0007669"/>
    <property type="project" value="UniProtKB-KW"/>
</dbReference>
<keyword evidence="7" id="KW-0234">DNA repair</keyword>
<dbReference type="PANTHER" id="PTHR47964">
    <property type="entry name" value="ATP-DEPENDENT DNA HELICASE HOMOLOG RECG, CHLOROPLASTIC"/>
    <property type="match status" value="1"/>
</dbReference>
<dbReference type="EMBL" id="MFFF01000009">
    <property type="protein sequence ID" value="OGE99906.1"/>
    <property type="molecule type" value="Genomic_DNA"/>
</dbReference>
<dbReference type="Pfam" id="PF00271">
    <property type="entry name" value="Helicase_C"/>
    <property type="match status" value="1"/>
</dbReference>
<feature type="domain" description="Helicase C-terminal" evidence="9">
    <location>
        <begin position="332"/>
        <end position="485"/>
    </location>
</feature>
<dbReference type="InterPro" id="IPR047112">
    <property type="entry name" value="RecG/Mfd"/>
</dbReference>
<evidence type="ECO:0000313" key="11">
    <source>
        <dbReference type="Proteomes" id="UP000177235"/>
    </source>
</evidence>
<proteinExistence type="predicted"/>
<dbReference type="GO" id="GO:0016787">
    <property type="term" value="F:hydrolase activity"/>
    <property type="evidence" value="ECO:0007669"/>
    <property type="project" value="UniProtKB-KW"/>
</dbReference>
<dbReference type="CDD" id="cd17992">
    <property type="entry name" value="DEXHc_RecG"/>
    <property type="match status" value="1"/>
</dbReference>
<dbReference type="InterPro" id="IPR001650">
    <property type="entry name" value="Helicase_C-like"/>
</dbReference>
<evidence type="ECO:0000259" key="8">
    <source>
        <dbReference type="PROSITE" id="PS51192"/>
    </source>
</evidence>
<keyword evidence="1" id="KW-0547">Nucleotide-binding</keyword>
<dbReference type="SMART" id="SM00490">
    <property type="entry name" value="HELICc"/>
    <property type="match status" value="1"/>
</dbReference>
<dbReference type="GO" id="GO:0005524">
    <property type="term" value="F:ATP binding"/>
    <property type="evidence" value="ECO:0007669"/>
    <property type="project" value="UniProtKB-KW"/>
</dbReference>
<gene>
    <name evidence="10" type="ORF">A3J05_02635</name>
</gene>
<comment type="caution">
    <text evidence="10">The sequence shown here is derived from an EMBL/GenBank/DDBJ whole genome shotgun (WGS) entry which is preliminary data.</text>
</comment>
<dbReference type="Proteomes" id="UP000177235">
    <property type="component" value="Unassembled WGS sequence"/>
</dbReference>
<dbReference type="InterPro" id="IPR014001">
    <property type="entry name" value="Helicase_ATP-bd"/>
</dbReference>
<name>A0A1F5QCM7_9BACT</name>
<evidence type="ECO:0008006" key="12">
    <source>
        <dbReference type="Google" id="ProtNLM"/>
    </source>
</evidence>
<dbReference type="PROSITE" id="PS51194">
    <property type="entry name" value="HELICASE_CTER"/>
    <property type="match status" value="1"/>
</dbReference>
<dbReference type="GO" id="GO:0003678">
    <property type="term" value="F:DNA helicase activity"/>
    <property type="evidence" value="ECO:0007669"/>
    <property type="project" value="TreeGrafter"/>
</dbReference>
<evidence type="ECO:0000259" key="9">
    <source>
        <dbReference type="PROSITE" id="PS51194"/>
    </source>
</evidence>
<dbReference type="InterPro" id="IPR045562">
    <property type="entry name" value="RecG_dom3_C"/>
</dbReference>
<keyword evidence="5" id="KW-0067">ATP-binding</keyword>
<sequence length="545" mass="60697">MVKTETIHTAGIIPVYQLTEGITEKQIRYWIKQALEGLSDVTDLLPQKLRTKLGLVGHSAALQNLHFPQNEILLAQAKKRLTFEELFLFQLAFQLYKKTLKNLPSPPITFNNSLVSKFVESLPFKLTPSQRLAAWEILRDISRPHPMNRLLEGEVGSGKTVVAGLSMLEVASSGYQSVMLAPTEILALQHYETLKNLFAHTEIETALLTRSHKIGSLSKITSGHTKVIVGTHALLQEKVIFNNIGLLVVDEQHRFGVKQRAKLQNTSADAVPHLLSMTATPIPRTLALAFYGDLDISILRELPRGRKKTITKLVKPEGRDIAYKFIKQELKKGQQAYIVVPLVDPSPLDKSEGQKATTEEVKKLRTIFPEFTIGMLHGRLHGEEKKQIMDDFKSGKINILVSTTVIEVGVDVGNATIMVIENAERFGLAQLHQLRGRVGRSNLQSYCLLFAENAGETTRERLEAVVNSTDGFELAEIDLRLRGSGEILGTRQSGFIPFKIASLSDTKNIELAKKEAIALLENDDLKNYPDLAAKVSDISRQAHLE</sequence>
<keyword evidence="4" id="KW-0347">Helicase</keyword>